<dbReference type="SMART" id="SM00670">
    <property type="entry name" value="PINc"/>
    <property type="match status" value="1"/>
</dbReference>
<evidence type="ECO:0000313" key="3">
    <source>
        <dbReference type="Proteomes" id="UP000239001"/>
    </source>
</evidence>
<dbReference type="InterPro" id="IPR002716">
    <property type="entry name" value="PIN_dom"/>
</dbReference>
<name>A0A2T1LSL8_9CHRO</name>
<dbReference type="OrthoDB" id="9802272at2"/>
<evidence type="ECO:0000259" key="1">
    <source>
        <dbReference type="SMART" id="SM00670"/>
    </source>
</evidence>
<comment type="caution">
    <text evidence="2">The sequence shown here is derived from an EMBL/GenBank/DDBJ whole genome shotgun (WGS) entry which is preliminary data.</text>
</comment>
<feature type="domain" description="PIN" evidence="1">
    <location>
        <begin position="1"/>
        <end position="113"/>
    </location>
</feature>
<dbReference type="InterPro" id="IPR002850">
    <property type="entry name" value="PIN_toxin-like"/>
</dbReference>
<reference evidence="2 3" key="2">
    <citation type="submission" date="2018-03" db="EMBL/GenBank/DDBJ databases">
        <authorList>
            <person name="Keele B.F."/>
        </authorList>
    </citation>
    <scope>NUCLEOTIDE SEQUENCE [LARGE SCALE GENOMIC DNA]</scope>
    <source>
        <strain evidence="2 3">CCALA 016</strain>
    </source>
</reference>
<keyword evidence="3" id="KW-1185">Reference proteome</keyword>
<dbReference type="NCBIfam" id="TIGR00305">
    <property type="entry name" value="putative toxin-antitoxin system toxin component, PIN family"/>
    <property type="match status" value="1"/>
</dbReference>
<dbReference type="InterPro" id="IPR029060">
    <property type="entry name" value="PIN-like_dom_sf"/>
</dbReference>
<dbReference type="Gene3D" id="3.40.50.1010">
    <property type="entry name" value="5'-nuclease"/>
    <property type="match status" value="1"/>
</dbReference>
<dbReference type="SUPFAM" id="SSF88723">
    <property type="entry name" value="PIN domain-like"/>
    <property type="match status" value="1"/>
</dbReference>
<sequence length="137" mass="16031">MKIVIDTNVLVSAAVANRNPEAIILFVTSQIDYQWLVSEEILREYKEVLSRKRLKLNEDKKQRWFFVLDTFTTWVDIRLVIDFPRDRKDAKFLACAVETQADYLITGDKDFDEIKSLGNTKIISVSLFKNLVIDRNE</sequence>
<reference evidence="2 3" key="1">
    <citation type="submission" date="2018-03" db="EMBL/GenBank/DDBJ databases">
        <title>The ancient ancestry and fast evolution of plastids.</title>
        <authorList>
            <person name="Moore K.R."/>
            <person name="Magnabosco C."/>
            <person name="Momper L."/>
            <person name="Gold D.A."/>
            <person name="Bosak T."/>
            <person name="Fournier G.P."/>
        </authorList>
    </citation>
    <scope>NUCLEOTIDE SEQUENCE [LARGE SCALE GENOMIC DNA]</scope>
    <source>
        <strain evidence="2 3">CCALA 016</strain>
    </source>
</reference>
<protein>
    <submittedName>
        <fullName evidence="2">Putative toxin-antitoxin system toxin component, PIN family</fullName>
    </submittedName>
</protein>
<dbReference type="RefSeq" id="WP_106458847.1">
    <property type="nucleotide sequence ID" value="NZ_PXOH01000034.1"/>
</dbReference>
<dbReference type="Pfam" id="PF13470">
    <property type="entry name" value="PIN_3"/>
    <property type="match status" value="1"/>
</dbReference>
<dbReference type="AlphaFoldDB" id="A0A2T1LSL8"/>
<accession>A0A2T1LSL8</accession>
<dbReference type="PANTHER" id="PTHR34610">
    <property type="entry name" value="SSL7007 PROTEIN"/>
    <property type="match status" value="1"/>
</dbReference>
<gene>
    <name evidence="2" type="ORF">C7H19_20845</name>
</gene>
<dbReference type="PANTHER" id="PTHR34610:SF3">
    <property type="entry name" value="SSL7007 PROTEIN"/>
    <property type="match status" value="1"/>
</dbReference>
<evidence type="ECO:0000313" key="2">
    <source>
        <dbReference type="EMBL" id="PSF33049.1"/>
    </source>
</evidence>
<organism evidence="2 3">
    <name type="scientific">Aphanothece hegewaldii CCALA 016</name>
    <dbReference type="NCBI Taxonomy" id="2107694"/>
    <lineage>
        <taxon>Bacteria</taxon>
        <taxon>Bacillati</taxon>
        <taxon>Cyanobacteriota</taxon>
        <taxon>Cyanophyceae</taxon>
        <taxon>Oscillatoriophycideae</taxon>
        <taxon>Chroococcales</taxon>
        <taxon>Aphanothecaceae</taxon>
        <taxon>Aphanothece</taxon>
    </lineage>
</organism>
<dbReference type="EMBL" id="PXOH01000034">
    <property type="protein sequence ID" value="PSF33049.1"/>
    <property type="molecule type" value="Genomic_DNA"/>
</dbReference>
<dbReference type="Proteomes" id="UP000239001">
    <property type="component" value="Unassembled WGS sequence"/>
</dbReference>
<proteinExistence type="predicted"/>